<evidence type="ECO:0000256" key="4">
    <source>
        <dbReference type="ARBA" id="ARBA00022606"/>
    </source>
</evidence>
<sequence>MGRELYRVIFSVLITTEFVLGNFAYGFIALVNCIDWVMRQKMSSADQILTALAVSRIGLLWPLLWVILINWYMTVLPSVFHSLEVRIIVFIAWTVSNHLNIWLATSLSIFFYLLKIANFSSLIFLYLKWRVKSVLLVILLGASVFWVSHLAVLWVNNNVQTNEFEGNITQKTKLRDIVALSNLTLFTLVNFIHFSMSLTCFLLLIISLWKHLKKIQLNGKGSHDPSTKVHIRAMQTVVSFLLLYAVYFLSLVILVWSSNRLESQLLIMLCRPFEILYPSSHSFILIWGNKKLRQALKKVIMTYFQCFYVFIHRKVISYVF</sequence>
<feature type="transmembrane region" description="Helical" evidence="13">
    <location>
        <begin position="191"/>
        <end position="212"/>
    </location>
</feature>
<protein>
    <recommendedName>
        <fullName evidence="12">Taste receptor type 2</fullName>
    </recommendedName>
</protein>
<dbReference type="OMA" id="HFSSWLA"/>
<organism evidence="14">
    <name type="scientific">Equus asinus asinus</name>
    <dbReference type="NCBI Taxonomy" id="83772"/>
    <lineage>
        <taxon>Eukaryota</taxon>
        <taxon>Metazoa</taxon>
        <taxon>Chordata</taxon>
        <taxon>Craniata</taxon>
        <taxon>Vertebrata</taxon>
        <taxon>Euteleostomi</taxon>
        <taxon>Mammalia</taxon>
        <taxon>Eutheria</taxon>
        <taxon>Laurasiatheria</taxon>
        <taxon>Perissodactyla</taxon>
        <taxon>Equidae</taxon>
        <taxon>Equus</taxon>
    </lineage>
</organism>
<keyword evidence="6 13" id="KW-1133">Transmembrane helix</keyword>
<evidence type="ECO:0000256" key="5">
    <source>
        <dbReference type="ARBA" id="ARBA00022692"/>
    </source>
</evidence>
<dbReference type="Ensembl" id="ENSEAST00005023291.1">
    <property type="protein sequence ID" value="ENSEASP00005021456.1"/>
    <property type="gene ID" value="ENSEASG00005014693.1"/>
</dbReference>
<keyword evidence="3 12" id="KW-0919">Taste</keyword>
<dbReference type="GO" id="GO:0016020">
    <property type="term" value="C:membrane"/>
    <property type="evidence" value="ECO:0007669"/>
    <property type="project" value="UniProtKB-SubCell"/>
</dbReference>
<accession>A0A8C4PPQ3</accession>
<evidence type="ECO:0000256" key="2">
    <source>
        <dbReference type="ARBA" id="ARBA00007376"/>
    </source>
</evidence>
<feature type="transmembrane region" description="Helical" evidence="13">
    <location>
        <begin position="85"/>
        <end position="103"/>
    </location>
</feature>
<dbReference type="FunFam" id="1.20.1070.10:FF:000042">
    <property type="entry name" value="Taste receptor type 2 member 7"/>
    <property type="match status" value="1"/>
</dbReference>
<evidence type="ECO:0000256" key="13">
    <source>
        <dbReference type="SAM" id="Phobius"/>
    </source>
</evidence>
<dbReference type="SUPFAM" id="SSF81321">
    <property type="entry name" value="Family A G protein-coupled receptor-like"/>
    <property type="match status" value="1"/>
</dbReference>
<comment type="similarity">
    <text evidence="2 11">Belongs to the G-protein coupled receptor T2R family.</text>
</comment>
<dbReference type="PANTHER" id="PTHR11394">
    <property type="entry name" value="TASTE RECEPTOR TYPE 2"/>
    <property type="match status" value="1"/>
</dbReference>
<comment type="subcellular location">
    <subcellularLocation>
        <location evidence="1 12">Membrane</location>
        <topology evidence="1 12">Multi-pass membrane protein</topology>
    </subcellularLocation>
</comment>
<feature type="transmembrane region" description="Helical" evidence="13">
    <location>
        <begin position="233"/>
        <end position="257"/>
    </location>
</feature>
<feature type="transmembrane region" description="Helical" evidence="13">
    <location>
        <begin position="48"/>
        <end position="73"/>
    </location>
</feature>
<evidence type="ECO:0000256" key="3">
    <source>
        <dbReference type="ARBA" id="ARBA00022480"/>
    </source>
</evidence>
<dbReference type="CDD" id="cd15027">
    <property type="entry name" value="7tm_TAS2R43-like"/>
    <property type="match status" value="1"/>
</dbReference>
<dbReference type="PANTHER" id="PTHR11394:SF27">
    <property type="entry name" value="TASTE RECEPTOR TYPE 2 MEMBER 20"/>
    <property type="match status" value="1"/>
</dbReference>
<dbReference type="InterPro" id="IPR007960">
    <property type="entry name" value="TAS2R"/>
</dbReference>
<name>A0A8C4PPQ3_EQUAS</name>
<feature type="transmembrane region" description="Helical" evidence="13">
    <location>
        <begin position="134"/>
        <end position="155"/>
    </location>
</feature>
<evidence type="ECO:0000256" key="6">
    <source>
        <dbReference type="ARBA" id="ARBA00022989"/>
    </source>
</evidence>
<reference evidence="14" key="1">
    <citation type="submission" date="2023-03" db="UniProtKB">
        <authorList>
            <consortium name="Ensembl"/>
        </authorList>
    </citation>
    <scope>IDENTIFICATION</scope>
</reference>
<evidence type="ECO:0000256" key="1">
    <source>
        <dbReference type="ARBA" id="ARBA00004141"/>
    </source>
</evidence>
<dbReference type="GO" id="GO:0033038">
    <property type="term" value="F:bitter taste receptor activity"/>
    <property type="evidence" value="ECO:0007669"/>
    <property type="project" value="InterPro"/>
</dbReference>
<evidence type="ECO:0000256" key="12">
    <source>
        <dbReference type="RuleBase" id="RU004424"/>
    </source>
</evidence>
<keyword evidence="8 12" id="KW-0472">Membrane</keyword>
<evidence type="ECO:0000313" key="14">
    <source>
        <dbReference type="Ensembl" id="ENSEASP00005021456.1"/>
    </source>
</evidence>
<dbReference type="Pfam" id="PF05296">
    <property type="entry name" value="TAS2R"/>
    <property type="match status" value="1"/>
</dbReference>
<dbReference type="Gene3D" id="1.20.1070.10">
    <property type="entry name" value="Rhodopsin 7-helix transmembrane proteins"/>
    <property type="match status" value="1"/>
</dbReference>
<dbReference type="AlphaFoldDB" id="A0A8C4PPQ3"/>
<keyword evidence="5 12" id="KW-0812">Transmembrane</keyword>
<keyword evidence="10 12" id="KW-0807">Transducer</keyword>
<evidence type="ECO:0000256" key="9">
    <source>
        <dbReference type="ARBA" id="ARBA00023170"/>
    </source>
</evidence>
<evidence type="ECO:0000256" key="7">
    <source>
        <dbReference type="ARBA" id="ARBA00023040"/>
    </source>
</evidence>
<proteinExistence type="inferred from homology"/>
<keyword evidence="4 12" id="KW-0716">Sensory transduction</keyword>
<keyword evidence="9 12" id="KW-0675">Receptor</keyword>
<keyword evidence="7 12" id="KW-0297">G-protein coupled receptor</keyword>
<evidence type="ECO:0000256" key="10">
    <source>
        <dbReference type="ARBA" id="ARBA00023224"/>
    </source>
</evidence>
<evidence type="ECO:0000256" key="8">
    <source>
        <dbReference type="ARBA" id="ARBA00023136"/>
    </source>
</evidence>
<feature type="transmembrane region" description="Helical" evidence="13">
    <location>
        <begin position="7"/>
        <end position="28"/>
    </location>
</feature>
<evidence type="ECO:0000256" key="11">
    <source>
        <dbReference type="RuleBase" id="RU004423"/>
    </source>
</evidence>
<dbReference type="GO" id="GO:0004930">
    <property type="term" value="F:G protein-coupled receptor activity"/>
    <property type="evidence" value="ECO:0007669"/>
    <property type="project" value="UniProtKB-KW"/>
</dbReference>